<dbReference type="KEGG" id="nti:DNFV4_00033"/>
<evidence type="ECO:0000256" key="1">
    <source>
        <dbReference type="SAM" id="SignalP"/>
    </source>
</evidence>
<evidence type="ECO:0000313" key="2">
    <source>
        <dbReference type="EMBL" id="CAI4029615.1"/>
    </source>
</evidence>
<evidence type="ECO:0000313" key="3">
    <source>
        <dbReference type="Proteomes" id="UP001179121"/>
    </source>
</evidence>
<reference evidence="2" key="1">
    <citation type="submission" date="2022-10" db="EMBL/GenBank/DDBJ databases">
        <authorList>
            <person name="Koch H."/>
        </authorList>
    </citation>
    <scope>NUCLEOTIDE SEQUENCE</scope>
    <source>
        <strain evidence="2">DNF</strain>
    </source>
</reference>
<name>A0AA86K8B6_9BACT</name>
<dbReference type="AlphaFoldDB" id="A0AA86K8B6"/>
<sequence>MRMRLLILAGLCLMATGGVAWAGETAKEPAVTKKYPPYPEVWGYELPWPEKNSRHSGIMIFKKDDGDYVAMYIERIRKQRRKNGSCCDLKYEHAGQSFFSGKKWDGKEVGDFTEQHREDRVPQEFGKPHPWILTDGSEVQEATKGASRCLNYLDWYLRLLDPDKKVIVEKHLIYLLERPIKEPVCYPSERNENLIGKQKAVTMRVQGVYPYIIPLEDGTFLLYDQYGNIIMRFDRKFNTKSELLNRKVFVVDRQALETFVLERVKQRNQDYNDQTLNDAVYEYVTNLNKAGAK</sequence>
<feature type="chain" id="PRO_5041668709" evidence="1">
    <location>
        <begin position="23"/>
        <end position="293"/>
    </location>
</feature>
<dbReference type="EMBL" id="OX365700">
    <property type="protein sequence ID" value="CAI4029615.1"/>
    <property type="molecule type" value="Genomic_DNA"/>
</dbReference>
<gene>
    <name evidence="2" type="ORF">DNFV4_00033</name>
</gene>
<proteinExistence type="predicted"/>
<keyword evidence="1" id="KW-0732">Signal</keyword>
<accession>A0AA86K8B6</accession>
<organism evidence="2 3">
    <name type="scientific">Nitrospira tepida</name>
    <dbReference type="NCBI Taxonomy" id="2973512"/>
    <lineage>
        <taxon>Bacteria</taxon>
        <taxon>Pseudomonadati</taxon>
        <taxon>Nitrospirota</taxon>
        <taxon>Nitrospiria</taxon>
        <taxon>Nitrospirales</taxon>
        <taxon>Nitrospiraceae</taxon>
        <taxon>Nitrospira</taxon>
    </lineage>
</organism>
<protein>
    <submittedName>
        <fullName evidence="2">Uncharacterized protein</fullName>
    </submittedName>
</protein>
<feature type="signal peptide" evidence="1">
    <location>
        <begin position="1"/>
        <end position="22"/>
    </location>
</feature>
<keyword evidence="3" id="KW-1185">Reference proteome</keyword>
<dbReference type="Proteomes" id="UP001179121">
    <property type="component" value="Chromosome"/>
</dbReference>